<keyword evidence="1" id="KW-1133">Transmembrane helix</keyword>
<dbReference type="InterPro" id="IPR000253">
    <property type="entry name" value="FHA_dom"/>
</dbReference>
<evidence type="ECO:0000256" key="1">
    <source>
        <dbReference type="SAM" id="Phobius"/>
    </source>
</evidence>
<dbReference type="InterPro" id="IPR008984">
    <property type="entry name" value="SMAD_FHA_dom_sf"/>
</dbReference>
<protein>
    <submittedName>
        <fullName evidence="3">FHA domain-containing protein</fullName>
    </submittedName>
</protein>
<dbReference type="PROSITE" id="PS50006">
    <property type="entry name" value="FHA_DOMAIN"/>
    <property type="match status" value="1"/>
</dbReference>
<name>A0A947D6K8_9HYPH</name>
<evidence type="ECO:0000313" key="3">
    <source>
        <dbReference type="EMBL" id="MBT9292020.1"/>
    </source>
</evidence>
<dbReference type="CDD" id="cd22673">
    <property type="entry name" value="FHA_Ki67"/>
    <property type="match status" value="1"/>
</dbReference>
<dbReference type="Pfam" id="PF00498">
    <property type="entry name" value="FHA"/>
    <property type="match status" value="1"/>
</dbReference>
<proteinExistence type="predicted"/>
<keyword evidence="4" id="KW-1185">Reference proteome</keyword>
<comment type="caution">
    <text evidence="3">The sequence shown here is derived from an EMBL/GenBank/DDBJ whole genome shotgun (WGS) entry which is preliminary data.</text>
</comment>
<dbReference type="Proteomes" id="UP000766595">
    <property type="component" value="Unassembled WGS sequence"/>
</dbReference>
<dbReference type="Gene3D" id="2.60.200.20">
    <property type="match status" value="1"/>
</dbReference>
<dbReference type="EMBL" id="JAHHZF010000011">
    <property type="protein sequence ID" value="MBT9292020.1"/>
    <property type="molecule type" value="Genomic_DNA"/>
</dbReference>
<gene>
    <name evidence="3" type="ORF">KL771_21330</name>
</gene>
<evidence type="ECO:0000313" key="4">
    <source>
        <dbReference type="Proteomes" id="UP000766595"/>
    </source>
</evidence>
<dbReference type="AlphaFoldDB" id="A0A947D6K8"/>
<organism evidence="3 4">
    <name type="scientific">Prosthecodimorpha staleyi</name>
    <dbReference type="NCBI Taxonomy" id="2840188"/>
    <lineage>
        <taxon>Bacteria</taxon>
        <taxon>Pseudomonadati</taxon>
        <taxon>Pseudomonadota</taxon>
        <taxon>Alphaproteobacteria</taxon>
        <taxon>Hyphomicrobiales</taxon>
        <taxon>Ancalomicrobiaceae</taxon>
        <taxon>Prosthecodimorpha</taxon>
    </lineage>
</organism>
<keyword evidence="1" id="KW-0472">Membrane</keyword>
<evidence type="ECO:0000259" key="2">
    <source>
        <dbReference type="PROSITE" id="PS50006"/>
    </source>
</evidence>
<dbReference type="SMART" id="SM00240">
    <property type="entry name" value="FHA"/>
    <property type="match status" value="1"/>
</dbReference>
<feature type="domain" description="FHA" evidence="2">
    <location>
        <begin position="84"/>
        <end position="138"/>
    </location>
</feature>
<accession>A0A947D6K8</accession>
<dbReference type="RefSeq" id="WP_261970535.1">
    <property type="nucleotide sequence ID" value="NZ_JAHHZF010000011.1"/>
</dbReference>
<reference evidence="3 4" key="1">
    <citation type="submission" date="2021-06" db="EMBL/GenBank/DDBJ databases">
        <authorList>
            <person name="Grouzdev D.S."/>
            <person name="Koziaeva V."/>
        </authorList>
    </citation>
    <scope>NUCLEOTIDE SEQUENCE [LARGE SCALE GENOMIC DNA]</scope>
    <source>
        <strain evidence="3 4">22</strain>
    </source>
</reference>
<feature type="transmembrane region" description="Helical" evidence="1">
    <location>
        <begin position="12"/>
        <end position="30"/>
    </location>
</feature>
<sequence>MLDWIATAGVQLAVLVLIVVAVGIGIAATVKREREAAALARAAAGAVPSAPQPIITKQAPPKVALAVLEFEDDPGVVAIDQPRVTIGRHSDDDIRVKDVTVSRHHAVLQMNAQGLFEIHNQTAGRSEPNPLLVNGVYREHAELADGDLVTIGGVTFRFRREGARTAA</sequence>
<keyword evidence="1" id="KW-0812">Transmembrane</keyword>
<dbReference type="SUPFAM" id="SSF49879">
    <property type="entry name" value="SMAD/FHA domain"/>
    <property type="match status" value="1"/>
</dbReference>